<name>A0A2T3ZKU1_TRIA4</name>
<keyword evidence="1" id="KW-1133">Transmembrane helix</keyword>
<organism evidence="2 3">
    <name type="scientific">Trichoderma asperellum (strain ATCC 204424 / CBS 433.97 / NBRC 101777)</name>
    <dbReference type="NCBI Taxonomy" id="1042311"/>
    <lineage>
        <taxon>Eukaryota</taxon>
        <taxon>Fungi</taxon>
        <taxon>Dikarya</taxon>
        <taxon>Ascomycota</taxon>
        <taxon>Pezizomycotina</taxon>
        <taxon>Sordariomycetes</taxon>
        <taxon>Hypocreomycetidae</taxon>
        <taxon>Hypocreales</taxon>
        <taxon>Hypocreaceae</taxon>
        <taxon>Trichoderma</taxon>
    </lineage>
</organism>
<dbReference type="OrthoDB" id="5151375at2759"/>
<dbReference type="EMBL" id="KZ679257">
    <property type="protein sequence ID" value="PTB45438.1"/>
    <property type="molecule type" value="Genomic_DNA"/>
</dbReference>
<reference evidence="2 3" key="1">
    <citation type="submission" date="2016-07" db="EMBL/GenBank/DDBJ databases">
        <title>Multiple horizontal gene transfer events from other fungi enriched the ability of initially mycotrophic Trichoderma (Ascomycota) to feed on dead plant biomass.</title>
        <authorList>
            <consortium name="DOE Joint Genome Institute"/>
            <person name="Aerts A."/>
            <person name="Atanasova L."/>
            <person name="Chenthamara K."/>
            <person name="Zhang J."/>
            <person name="Grujic M."/>
            <person name="Henrissat B."/>
            <person name="Kuo A."/>
            <person name="Salamov A."/>
            <person name="Lipzen A."/>
            <person name="Labutti K."/>
            <person name="Barry K."/>
            <person name="Miao Y."/>
            <person name="Rahimi M.J."/>
            <person name="Shen Q."/>
            <person name="Grigoriev I.V."/>
            <person name="Kubicek C.P."/>
            <person name="Druzhinina I.S."/>
        </authorList>
    </citation>
    <scope>NUCLEOTIDE SEQUENCE [LARGE SCALE GENOMIC DNA]</scope>
    <source>
        <strain evidence="2 3">CBS 433.97</strain>
    </source>
</reference>
<keyword evidence="1" id="KW-0472">Membrane</keyword>
<accession>A0A2T3ZKU1</accession>
<feature type="transmembrane region" description="Helical" evidence="1">
    <location>
        <begin position="20"/>
        <end position="45"/>
    </location>
</feature>
<gene>
    <name evidence="2" type="ORF">M441DRAFT_43479</name>
</gene>
<keyword evidence="3" id="KW-1185">Reference proteome</keyword>
<dbReference type="Proteomes" id="UP000240493">
    <property type="component" value="Unassembled WGS sequence"/>
</dbReference>
<sequence length="729" mass="81739">MSPHVLVQAERHEEPKKLGTLTASLFFCLVCLSIFTLASLFVAHLERYKRQIVRILLSPFDTPDEGDDAQLRRDLFLHQQLNEKDFSQLDQQLNGSSSPLPSNNHDHKHSFTMGDAKFSMDSNDQVLFHVQVTMGCNGLRDLYNVGFMRQDTLEKRIDGAINQLSIINIVSICAIWLREKICRNSFAGTSPNVKDLCVFLQRRGCSQDMCCQIFYTAFHRLRPHLASQVSLRVSGETLTDFRSIVDYIYDHWHRWVEDAQAAADHAALLAAAKDPLPQTYPAYNHNLQSMPKGKYQKHVQESFSKLHRHQNHHYYHDSVKVEDGPAPLHEEHQPEDCAPYDLGQASTWGSAPDQAGKCRTRSDDCVCKQCSITGWLPLVATPPDGAALADTFLALSPTASDSVDLLGLFNEVTAVPREKKNKTALNQLVPGPEYVCLNCGQQGDHYNYFCTVNSKSANFVYKPGNKEMADLSNDKMHMDPQRAAWMATGSNYADELLPKQVPSAQLEADDKSSSDLIMLNSGSEIEEAKFTCFNDVGGKEFGSGPTLRGDRGGKEEKEYVDTKSLVFSYDLICIDSDDDYGGDGCVAEADRFLTTVEEEKRQGGCSMIIPGQEEARKKQKLEEEYEGPFLLDSLMGMDEGECFAPGLAPCTQTPQPQLQPQDKSDIYLGVTNKPLGRGPPYDPAVHELFHNQDNTWIQMANRPTALDLWDTMYLDECHQSPSESEYDPY</sequence>
<proteinExistence type="predicted"/>
<protein>
    <submittedName>
        <fullName evidence="2">Uncharacterized protein</fullName>
    </submittedName>
</protein>
<evidence type="ECO:0000313" key="2">
    <source>
        <dbReference type="EMBL" id="PTB45438.1"/>
    </source>
</evidence>
<dbReference type="STRING" id="1042311.A0A2T3ZKU1"/>
<evidence type="ECO:0000313" key="3">
    <source>
        <dbReference type="Proteomes" id="UP000240493"/>
    </source>
</evidence>
<keyword evidence="1" id="KW-0812">Transmembrane</keyword>
<evidence type="ECO:0000256" key="1">
    <source>
        <dbReference type="SAM" id="Phobius"/>
    </source>
</evidence>
<dbReference type="AlphaFoldDB" id="A0A2T3ZKU1"/>